<sequence>MFIEGRTPDVVSDPEPDKPSPAGDQTQSSDTGPTRSTAQRENSPELRYADEHLQAQEITPQEYSPELGARSEFGLPPGPSSRSNQQREIPQTLAQ</sequence>
<feature type="region of interest" description="Disordered" evidence="1">
    <location>
        <begin position="1"/>
        <end position="95"/>
    </location>
</feature>
<feature type="compositionally biased region" description="Basic and acidic residues" evidence="1">
    <location>
        <begin position="42"/>
        <end position="54"/>
    </location>
</feature>
<proteinExistence type="predicted"/>
<dbReference type="EMBL" id="JBHFEH010000065">
    <property type="protein sequence ID" value="KAL2049362.1"/>
    <property type="molecule type" value="Genomic_DNA"/>
</dbReference>
<keyword evidence="3" id="KW-1185">Reference proteome</keyword>
<dbReference type="Proteomes" id="UP001590951">
    <property type="component" value="Unassembled WGS sequence"/>
</dbReference>
<gene>
    <name evidence="2" type="ORF">ABVK25_010372</name>
</gene>
<comment type="caution">
    <text evidence="2">The sequence shown here is derived from an EMBL/GenBank/DDBJ whole genome shotgun (WGS) entry which is preliminary data.</text>
</comment>
<accession>A0ABR4AUI9</accession>
<reference evidence="2 3" key="1">
    <citation type="submission" date="2024-09" db="EMBL/GenBank/DDBJ databases">
        <title>Rethinking Asexuality: The Enigmatic Case of Functional Sexual Genes in Lepraria (Stereocaulaceae).</title>
        <authorList>
            <person name="Doellman M."/>
            <person name="Sun Y."/>
            <person name="Barcenas-Pena A."/>
            <person name="Lumbsch H.T."/>
            <person name="Grewe F."/>
        </authorList>
    </citation>
    <scope>NUCLEOTIDE SEQUENCE [LARGE SCALE GENOMIC DNA]</scope>
    <source>
        <strain evidence="2 3">Grewe 0041</strain>
    </source>
</reference>
<organism evidence="2 3">
    <name type="scientific">Lepraria finkii</name>
    <dbReference type="NCBI Taxonomy" id="1340010"/>
    <lineage>
        <taxon>Eukaryota</taxon>
        <taxon>Fungi</taxon>
        <taxon>Dikarya</taxon>
        <taxon>Ascomycota</taxon>
        <taxon>Pezizomycotina</taxon>
        <taxon>Lecanoromycetes</taxon>
        <taxon>OSLEUM clade</taxon>
        <taxon>Lecanoromycetidae</taxon>
        <taxon>Lecanorales</taxon>
        <taxon>Lecanorineae</taxon>
        <taxon>Stereocaulaceae</taxon>
        <taxon>Lepraria</taxon>
    </lineage>
</organism>
<name>A0ABR4AUI9_9LECA</name>
<evidence type="ECO:0000313" key="2">
    <source>
        <dbReference type="EMBL" id="KAL2049362.1"/>
    </source>
</evidence>
<feature type="compositionally biased region" description="Polar residues" evidence="1">
    <location>
        <begin position="23"/>
        <end position="41"/>
    </location>
</feature>
<protein>
    <submittedName>
        <fullName evidence="2">Uncharacterized protein</fullName>
    </submittedName>
</protein>
<feature type="compositionally biased region" description="Polar residues" evidence="1">
    <location>
        <begin position="80"/>
        <end position="95"/>
    </location>
</feature>
<evidence type="ECO:0000313" key="3">
    <source>
        <dbReference type="Proteomes" id="UP001590951"/>
    </source>
</evidence>
<evidence type="ECO:0000256" key="1">
    <source>
        <dbReference type="SAM" id="MobiDB-lite"/>
    </source>
</evidence>